<keyword evidence="2" id="KW-1185">Reference proteome</keyword>
<organism evidence="1 2">
    <name type="scientific">Ruminococcus albus 8</name>
    <dbReference type="NCBI Taxonomy" id="246199"/>
    <lineage>
        <taxon>Bacteria</taxon>
        <taxon>Bacillati</taxon>
        <taxon>Bacillota</taxon>
        <taxon>Clostridia</taxon>
        <taxon>Eubacteriales</taxon>
        <taxon>Oscillospiraceae</taxon>
        <taxon>Ruminococcus</taxon>
    </lineage>
</organism>
<comment type="caution">
    <text evidence="1">The sequence shown here is derived from an EMBL/GenBank/DDBJ whole genome shotgun (WGS) entry which is preliminary data.</text>
</comment>
<proteinExistence type="predicted"/>
<dbReference type="Pfam" id="PF20541">
    <property type="entry name" value="DUF6756"/>
    <property type="match status" value="1"/>
</dbReference>
<dbReference type="InterPro" id="IPR046644">
    <property type="entry name" value="DUF6756"/>
</dbReference>
<gene>
    <name evidence="1" type="ORF">CUS_6017</name>
</gene>
<dbReference type="STRING" id="246199.CUS_6017"/>
<sequence length="174" mass="21122">MSEYRNDTQWREKLKSKPARYWIRDEIEEIIKEENIDRRRFHEASKQQFAHVIDKFYYTFFDYENCRKPDRTELGYLWLRIRDDICLERQIICGKDWCSHISNIKTFTPPENLSDLHWLILSQGWVYEGNIDEIIAVLSETDGFLDDFYVVSKKYDRMIVYCEDGDCMSLMIKS</sequence>
<evidence type="ECO:0000313" key="1">
    <source>
        <dbReference type="EMBL" id="EGC02759.1"/>
    </source>
</evidence>
<name>E9SD05_RUMAL</name>
<reference evidence="1 2" key="1">
    <citation type="submission" date="2011-02" db="EMBL/GenBank/DDBJ databases">
        <authorList>
            <person name="Nelson K.E."/>
            <person name="Sutton G."/>
            <person name="Torralba M."/>
            <person name="Durkin S."/>
            <person name="Harkins D."/>
            <person name="Montgomery R."/>
            <person name="Ziemer C."/>
            <person name="Klaassens E."/>
            <person name="Ocuiv P."/>
            <person name="Morrison M."/>
        </authorList>
    </citation>
    <scope>NUCLEOTIDE SEQUENCE [LARGE SCALE GENOMIC DNA]</scope>
    <source>
        <strain evidence="1 2">8</strain>
    </source>
</reference>
<dbReference type="AlphaFoldDB" id="E9SD05"/>
<dbReference type="RefSeq" id="WP_002850095.1">
    <property type="nucleotide sequence ID" value="NZ_ADKM02000086.1"/>
</dbReference>
<dbReference type="Proteomes" id="UP000004259">
    <property type="component" value="Unassembled WGS sequence"/>
</dbReference>
<dbReference type="OrthoDB" id="2043689at2"/>
<accession>E9SD05</accession>
<protein>
    <submittedName>
        <fullName evidence="1">Uncharacterized protein</fullName>
    </submittedName>
</protein>
<evidence type="ECO:0000313" key="2">
    <source>
        <dbReference type="Proteomes" id="UP000004259"/>
    </source>
</evidence>
<dbReference type="EMBL" id="ADKM02000086">
    <property type="protein sequence ID" value="EGC02759.1"/>
    <property type="molecule type" value="Genomic_DNA"/>
</dbReference>